<evidence type="ECO:0000256" key="3">
    <source>
        <dbReference type="ARBA" id="ARBA00022989"/>
    </source>
</evidence>
<feature type="transmembrane region" description="Helical" evidence="6">
    <location>
        <begin position="268"/>
        <end position="290"/>
    </location>
</feature>
<reference evidence="8 9" key="1">
    <citation type="submission" date="2016-03" db="EMBL/GenBank/DDBJ databases">
        <title>Choanephora cucurbitarum.</title>
        <authorList>
            <person name="Min B."/>
            <person name="Park H."/>
            <person name="Park J.-H."/>
            <person name="Shin H.-D."/>
            <person name="Choi I.-G."/>
        </authorList>
    </citation>
    <scope>NUCLEOTIDE SEQUENCE [LARGE SCALE GENOMIC DNA]</scope>
    <source>
        <strain evidence="8 9">KUS-F28377</strain>
    </source>
</reference>
<feature type="transmembrane region" description="Helical" evidence="6">
    <location>
        <begin position="45"/>
        <end position="65"/>
    </location>
</feature>
<keyword evidence="4 6" id="KW-0472">Membrane</keyword>
<dbReference type="InterPro" id="IPR000620">
    <property type="entry name" value="EamA_dom"/>
</dbReference>
<dbReference type="FunCoup" id="A0A1C7N0K3">
    <property type="interactions" value="147"/>
</dbReference>
<dbReference type="InParanoid" id="A0A1C7N0K3"/>
<evidence type="ECO:0000313" key="9">
    <source>
        <dbReference type="Proteomes" id="UP000093000"/>
    </source>
</evidence>
<feature type="transmembrane region" description="Helical" evidence="6">
    <location>
        <begin position="12"/>
        <end position="33"/>
    </location>
</feature>
<dbReference type="InterPro" id="IPR037185">
    <property type="entry name" value="EmrE-like"/>
</dbReference>
<feature type="transmembrane region" description="Helical" evidence="6">
    <location>
        <begin position="297"/>
        <end position="317"/>
    </location>
</feature>
<dbReference type="PANTHER" id="PTHR23051:SF0">
    <property type="entry name" value="SOLUTE CARRIER FAMILY 35 MEMBER F5"/>
    <property type="match status" value="1"/>
</dbReference>
<evidence type="ECO:0000256" key="1">
    <source>
        <dbReference type="ARBA" id="ARBA00004141"/>
    </source>
</evidence>
<dbReference type="PANTHER" id="PTHR23051">
    <property type="entry name" value="SOLUTE CARRIER FAMILY 35, MEMBER F5"/>
    <property type="match status" value="1"/>
</dbReference>
<keyword evidence="3 6" id="KW-1133">Transmembrane helix</keyword>
<proteinExistence type="predicted"/>
<feature type="transmembrane region" description="Helical" evidence="6">
    <location>
        <begin position="202"/>
        <end position="220"/>
    </location>
</feature>
<comment type="subcellular location">
    <subcellularLocation>
        <location evidence="1">Membrane</location>
        <topology evidence="1">Multi-pass membrane protein</topology>
    </subcellularLocation>
</comment>
<dbReference type="SUPFAM" id="SSF103481">
    <property type="entry name" value="Multidrug resistance efflux transporter EmrE"/>
    <property type="match status" value="1"/>
</dbReference>
<evidence type="ECO:0000256" key="5">
    <source>
        <dbReference type="SAM" id="MobiDB-lite"/>
    </source>
</evidence>
<feature type="transmembrane region" description="Helical" evidence="6">
    <location>
        <begin position="323"/>
        <end position="345"/>
    </location>
</feature>
<dbReference type="AlphaFoldDB" id="A0A1C7N0K3"/>
<comment type="caution">
    <text evidence="8">The sequence shown here is derived from an EMBL/GenBank/DDBJ whole genome shotgun (WGS) entry which is preliminary data.</text>
</comment>
<dbReference type="Pfam" id="PF00892">
    <property type="entry name" value="EamA"/>
    <property type="match status" value="1"/>
</dbReference>
<dbReference type="STRING" id="101091.A0A1C7N0K3"/>
<gene>
    <name evidence="8" type="ORF">A0J61_09400</name>
</gene>
<evidence type="ECO:0000256" key="4">
    <source>
        <dbReference type="ARBA" id="ARBA00023136"/>
    </source>
</evidence>
<evidence type="ECO:0000256" key="6">
    <source>
        <dbReference type="SAM" id="Phobius"/>
    </source>
</evidence>
<feature type="transmembrane region" description="Helical" evidence="6">
    <location>
        <begin position="133"/>
        <end position="158"/>
    </location>
</feature>
<accession>A0A1C7N0K3</accession>
<organism evidence="8 9">
    <name type="scientific">Choanephora cucurbitarum</name>
    <dbReference type="NCBI Taxonomy" id="101091"/>
    <lineage>
        <taxon>Eukaryota</taxon>
        <taxon>Fungi</taxon>
        <taxon>Fungi incertae sedis</taxon>
        <taxon>Mucoromycota</taxon>
        <taxon>Mucoromycotina</taxon>
        <taxon>Mucoromycetes</taxon>
        <taxon>Mucorales</taxon>
        <taxon>Mucorineae</taxon>
        <taxon>Choanephoraceae</taxon>
        <taxon>Choanephoroideae</taxon>
        <taxon>Choanephora</taxon>
    </lineage>
</organism>
<dbReference type="GO" id="GO:0000329">
    <property type="term" value="C:fungal-type vacuole membrane"/>
    <property type="evidence" value="ECO:0007669"/>
    <property type="project" value="TreeGrafter"/>
</dbReference>
<feature type="domain" description="EamA" evidence="7">
    <location>
        <begin position="14"/>
        <end position="182"/>
    </location>
</feature>
<dbReference type="OrthoDB" id="1436450at2759"/>
<name>A0A1C7N0K3_9FUNG</name>
<evidence type="ECO:0000313" key="8">
    <source>
        <dbReference type="EMBL" id="OBZ82551.1"/>
    </source>
</evidence>
<sequence>MPDTHSLPQRRYLAGVLALLAVVFIWVASSFVMNNIFADLEYNKPFLITYLNTATFSLYLVPFLFSSKQKTSKGYTTENSELETQARLLEDHLSTAEEETASEKLSTIETIQLSFAFCLLWFLANYTTNASLAYTSVASSTILSSMSGLFTLGIGALFRVEQLNLVKVLAVCLSFLGVIFVSHSDQLTNQTSELTKPLIGDLLALCGAFFYGCYTTLLKMKIGDESRINMPLFFGFVGAFNVLLMWPFFLPLHFLGIESFELPYSSSLWFMVILNAFVGTFLSDYLWLLAMLMTTPLAVTLGISLTIPLALVGDVVFKRFVPGIQYALGAALVVAGFFIVNMATLSEIEKRESSHVIHEDDEPHRAARALSVSESR</sequence>
<dbReference type="EMBL" id="LUGH01000842">
    <property type="protein sequence ID" value="OBZ82551.1"/>
    <property type="molecule type" value="Genomic_DNA"/>
</dbReference>
<protein>
    <recommendedName>
        <fullName evidence="7">EamA domain-containing protein</fullName>
    </recommendedName>
</protein>
<feature type="compositionally biased region" description="Basic and acidic residues" evidence="5">
    <location>
        <begin position="355"/>
        <end position="365"/>
    </location>
</feature>
<keyword evidence="2 6" id="KW-0812">Transmembrane</keyword>
<feature type="transmembrane region" description="Helical" evidence="6">
    <location>
        <begin position="232"/>
        <end position="256"/>
    </location>
</feature>
<feature type="region of interest" description="Disordered" evidence="5">
    <location>
        <begin position="355"/>
        <end position="376"/>
    </location>
</feature>
<evidence type="ECO:0000256" key="2">
    <source>
        <dbReference type="ARBA" id="ARBA00022692"/>
    </source>
</evidence>
<feature type="transmembrane region" description="Helical" evidence="6">
    <location>
        <begin position="110"/>
        <end position="127"/>
    </location>
</feature>
<keyword evidence="9" id="KW-1185">Reference proteome</keyword>
<feature type="transmembrane region" description="Helical" evidence="6">
    <location>
        <begin position="165"/>
        <end position="182"/>
    </location>
</feature>
<evidence type="ECO:0000259" key="7">
    <source>
        <dbReference type="Pfam" id="PF00892"/>
    </source>
</evidence>
<dbReference type="Proteomes" id="UP000093000">
    <property type="component" value="Unassembled WGS sequence"/>
</dbReference>